<keyword evidence="1" id="KW-0285">Flavoprotein</keyword>
<protein>
    <recommendedName>
        <fullName evidence="1">FAD:protein FMN transferase</fullName>
        <ecNumber evidence="1">2.7.1.180</ecNumber>
    </recommendedName>
    <alternativeName>
        <fullName evidence="1">Flavin transferase</fullName>
    </alternativeName>
</protein>
<name>A0A949WU86_9CLOT</name>
<keyword evidence="1" id="KW-0274">FAD</keyword>
<dbReference type="InterPro" id="IPR024932">
    <property type="entry name" value="ApbE"/>
</dbReference>
<proteinExistence type="inferred from homology"/>
<keyword evidence="1" id="KW-0479">Metal-binding</keyword>
<dbReference type="Proteomes" id="UP000694308">
    <property type="component" value="Unassembled WGS sequence"/>
</dbReference>
<dbReference type="PANTHER" id="PTHR30040">
    <property type="entry name" value="THIAMINE BIOSYNTHESIS LIPOPROTEIN APBE"/>
    <property type="match status" value="1"/>
</dbReference>
<dbReference type="PANTHER" id="PTHR30040:SF2">
    <property type="entry name" value="FAD:PROTEIN FMN TRANSFERASE"/>
    <property type="match status" value="1"/>
</dbReference>
<dbReference type="EMBL" id="JAEEGC010000022">
    <property type="protein sequence ID" value="MBV7272317.1"/>
    <property type="molecule type" value="Genomic_DNA"/>
</dbReference>
<dbReference type="PIRSF" id="PIRSF006268">
    <property type="entry name" value="ApbE"/>
    <property type="match status" value="1"/>
</dbReference>
<reference evidence="2" key="1">
    <citation type="submission" date="2020-12" db="EMBL/GenBank/DDBJ databases">
        <title>Clostridium thailandense sp. nov., a novel acetogenic bacterium isolated from peat land soil in Thailand.</title>
        <authorList>
            <person name="Chaikitkaew S."/>
            <person name="Birkeland N.K."/>
        </authorList>
    </citation>
    <scope>NUCLEOTIDE SEQUENCE</scope>
    <source>
        <strain evidence="2">PL3</strain>
    </source>
</reference>
<dbReference type="EC" id="2.7.1.180" evidence="1"/>
<keyword evidence="1" id="KW-0460">Magnesium</keyword>
<organism evidence="2 3">
    <name type="scientific">Clostridium thailandense</name>
    <dbReference type="NCBI Taxonomy" id="2794346"/>
    <lineage>
        <taxon>Bacteria</taxon>
        <taxon>Bacillati</taxon>
        <taxon>Bacillota</taxon>
        <taxon>Clostridia</taxon>
        <taxon>Eubacteriales</taxon>
        <taxon>Clostridiaceae</taxon>
        <taxon>Clostridium</taxon>
    </lineage>
</organism>
<comment type="catalytic activity">
    <reaction evidence="1">
        <text>L-threonyl-[protein] + FAD = FMN-L-threonyl-[protein] + AMP + H(+)</text>
        <dbReference type="Rhea" id="RHEA:36847"/>
        <dbReference type="Rhea" id="RHEA-COMP:11060"/>
        <dbReference type="Rhea" id="RHEA-COMP:11061"/>
        <dbReference type="ChEBI" id="CHEBI:15378"/>
        <dbReference type="ChEBI" id="CHEBI:30013"/>
        <dbReference type="ChEBI" id="CHEBI:57692"/>
        <dbReference type="ChEBI" id="CHEBI:74257"/>
        <dbReference type="ChEBI" id="CHEBI:456215"/>
        <dbReference type="EC" id="2.7.1.180"/>
    </reaction>
</comment>
<comment type="caution">
    <text evidence="2">The sequence shown here is derived from an EMBL/GenBank/DDBJ whole genome shotgun (WGS) entry which is preliminary data.</text>
</comment>
<comment type="similarity">
    <text evidence="1">Belongs to the ApbE family.</text>
</comment>
<sequence>MKKLFKRNFPILLVILMFISIFLNGCSLKNTEPAENTEFMLGTICTIQVYDGKKDEALAKAFERVKKIENEMSINKEGTEFDAVANAAGKNFVKVSDDTFAVIKKGLYYSQQSKGAFDITIGPLVKLWGIGTDKAKVPTQSEIDAAKALVGYKDLVLDEANKKVMLKRAGMSIDAGGIGKGFAADEAAKVLKQYGVKHAIINLGGNVLVIGSKPDGKPWGVGIQNPFDTRGKEVGVLGATDKTIVTSGIYERYIEKNGKKYHHILNPFTGYPMDNSLASVTVFTDVSFDADAMTKYIFYLGVEKGPEYVKKSLPGVEAIFITKNKEVYVTEGLKDNFKITNNEFKLINK</sequence>
<evidence type="ECO:0000256" key="1">
    <source>
        <dbReference type="PIRNR" id="PIRNR006268"/>
    </source>
</evidence>
<accession>A0A949WU86</accession>
<dbReference type="GO" id="GO:0016740">
    <property type="term" value="F:transferase activity"/>
    <property type="evidence" value="ECO:0007669"/>
    <property type="project" value="UniProtKB-KW"/>
</dbReference>
<dbReference type="AlphaFoldDB" id="A0A949WU86"/>
<evidence type="ECO:0000313" key="2">
    <source>
        <dbReference type="EMBL" id="MBV7272317.1"/>
    </source>
</evidence>
<evidence type="ECO:0000313" key="3">
    <source>
        <dbReference type="Proteomes" id="UP000694308"/>
    </source>
</evidence>
<keyword evidence="3" id="KW-1185">Reference proteome</keyword>
<dbReference type="RefSeq" id="WP_218319354.1">
    <property type="nucleotide sequence ID" value="NZ_JAEEGC010000022.1"/>
</dbReference>
<gene>
    <name evidence="2" type="ORF">I6U48_05235</name>
</gene>
<keyword evidence="1 2" id="KW-0808">Transferase</keyword>
<dbReference type="Pfam" id="PF02424">
    <property type="entry name" value="ApbE"/>
    <property type="match status" value="1"/>
</dbReference>